<name>A0A090QS54_9GAMM</name>
<dbReference type="Pfam" id="PF01370">
    <property type="entry name" value="Epimerase"/>
    <property type="match status" value="1"/>
</dbReference>
<dbReference type="Gene3D" id="3.40.50.720">
    <property type="entry name" value="NAD(P)-binding Rossmann-like Domain"/>
    <property type="match status" value="1"/>
</dbReference>
<dbReference type="InterPro" id="IPR036291">
    <property type="entry name" value="NAD(P)-bd_dom_sf"/>
</dbReference>
<dbReference type="GO" id="GO:0005737">
    <property type="term" value="C:cytoplasm"/>
    <property type="evidence" value="ECO:0007669"/>
    <property type="project" value="TreeGrafter"/>
</dbReference>
<evidence type="ECO:0000313" key="3">
    <source>
        <dbReference type="Proteomes" id="UP000029227"/>
    </source>
</evidence>
<dbReference type="GO" id="GO:0004029">
    <property type="term" value="F:aldehyde dehydrogenase (NAD+) activity"/>
    <property type="evidence" value="ECO:0007669"/>
    <property type="project" value="TreeGrafter"/>
</dbReference>
<protein>
    <submittedName>
        <fullName evidence="2">Protein yeeZ</fullName>
    </submittedName>
</protein>
<dbReference type="EMBL" id="BBMN01000006">
    <property type="protein sequence ID" value="GAL05083.1"/>
    <property type="molecule type" value="Genomic_DNA"/>
</dbReference>
<evidence type="ECO:0000313" key="2">
    <source>
        <dbReference type="EMBL" id="GAL05083.1"/>
    </source>
</evidence>
<dbReference type="CDD" id="cd05266">
    <property type="entry name" value="SDR_a4"/>
    <property type="match status" value="1"/>
</dbReference>
<dbReference type="InterPro" id="IPR051783">
    <property type="entry name" value="NAD(P)-dependent_oxidoreduct"/>
</dbReference>
<dbReference type="PANTHER" id="PTHR48079">
    <property type="entry name" value="PROTEIN YEEZ"/>
    <property type="match status" value="1"/>
</dbReference>
<dbReference type="Proteomes" id="UP000029227">
    <property type="component" value="Unassembled WGS sequence"/>
</dbReference>
<dbReference type="PANTHER" id="PTHR48079:SF6">
    <property type="entry name" value="NAD(P)-BINDING DOMAIN-CONTAINING PROTEIN-RELATED"/>
    <property type="match status" value="1"/>
</dbReference>
<dbReference type="STRING" id="754436.JCM19237_3466"/>
<reference evidence="2 3" key="1">
    <citation type="journal article" date="2014" name="Genome Announc.">
        <title>Draft Genome Sequences of Two Vibrionaceae Species, Vibrio ponticus C121 and Photobacterium aphoticum C119, Isolated as Coral Reef Microbiota.</title>
        <authorList>
            <person name="Al-saari N."/>
            <person name="Meirelles P.M."/>
            <person name="Mino S."/>
            <person name="Suda W."/>
            <person name="Oshima K."/>
            <person name="Hattori M."/>
            <person name="Ohkuma M."/>
            <person name="Thompson F.L."/>
            <person name="Gomez-Gil B."/>
            <person name="Sawabe T."/>
            <person name="Sawabe T."/>
        </authorList>
    </citation>
    <scope>NUCLEOTIDE SEQUENCE [LARGE SCALE GENOMIC DNA]</scope>
    <source>
        <strain evidence="2 3">JCM 19237</strain>
    </source>
</reference>
<feature type="domain" description="NAD-dependent epimerase/dehydratase" evidence="1">
    <location>
        <begin position="113"/>
        <end position="193"/>
    </location>
</feature>
<sequence>MVIYRHFIDCKWPGGQMDIWNNTKVSICGCGWLGYPLADHLVQLGAQVWGSRQTVAAAEALSAIGVTGIPLCLPNDVVSPSQSVRDFFATDVLVVNVPPGRQLGSVDAWQQNVSQLLDVAQQCGTQRVIFISTTAVYGNAKGTVYEDTPLQPETASGQAHADMEQLVLQMWGDNAVVLRLSGLIGPGRHPVRFLSGRKAIPHGGDPVNLIHQADCIAAIKRIITLGQQGWGGHILHLAAHDHPSRSAYYCAMANQAGLPLPDFAPDSTAEIQQRDAKVIDAGRTCELLGLTLLNPHLMSLPPEI</sequence>
<dbReference type="SUPFAM" id="SSF51735">
    <property type="entry name" value="NAD(P)-binding Rossmann-fold domains"/>
    <property type="match status" value="1"/>
</dbReference>
<proteinExistence type="predicted"/>
<accession>A0A090QS54</accession>
<dbReference type="InterPro" id="IPR001509">
    <property type="entry name" value="Epimerase_deHydtase"/>
</dbReference>
<comment type="caution">
    <text evidence="2">The sequence shown here is derived from an EMBL/GenBank/DDBJ whole genome shotgun (WGS) entry which is preliminary data.</text>
</comment>
<dbReference type="eggNOG" id="COG0451">
    <property type="taxonomic scope" value="Bacteria"/>
</dbReference>
<dbReference type="AlphaFoldDB" id="A0A090QS54"/>
<organism evidence="2 3">
    <name type="scientific">Photobacterium aphoticum</name>
    <dbReference type="NCBI Taxonomy" id="754436"/>
    <lineage>
        <taxon>Bacteria</taxon>
        <taxon>Pseudomonadati</taxon>
        <taxon>Pseudomonadota</taxon>
        <taxon>Gammaproteobacteria</taxon>
        <taxon>Vibrionales</taxon>
        <taxon>Vibrionaceae</taxon>
        <taxon>Photobacterium</taxon>
    </lineage>
</organism>
<gene>
    <name evidence="2" type="ORF">JCM19237_3466</name>
</gene>
<evidence type="ECO:0000259" key="1">
    <source>
        <dbReference type="Pfam" id="PF01370"/>
    </source>
</evidence>